<dbReference type="PROSITE" id="PS51257">
    <property type="entry name" value="PROKAR_LIPOPROTEIN"/>
    <property type="match status" value="1"/>
</dbReference>
<comment type="caution">
    <text evidence="1">The sequence shown here is derived from an EMBL/GenBank/DDBJ whole genome shotgun (WGS) entry which is preliminary data.</text>
</comment>
<dbReference type="Proteomes" id="UP000553034">
    <property type="component" value="Unassembled WGS sequence"/>
</dbReference>
<dbReference type="RefSeq" id="WP_183477223.1">
    <property type="nucleotide sequence ID" value="NZ_JACIFO010000004.1"/>
</dbReference>
<dbReference type="EMBL" id="JACIFO010000004">
    <property type="protein sequence ID" value="MBB4118863.1"/>
    <property type="molecule type" value="Genomic_DNA"/>
</dbReference>
<reference evidence="1 2" key="1">
    <citation type="submission" date="2020-08" db="EMBL/GenBank/DDBJ databases">
        <title>Genomic Encyclopedia of Type Strains, Phase IV (KMG-IV): sequencing the most valuable type-strain genomes for metagenomic binning, comparative biology and taxonomic classification.</title>
        <authorList>
            <person name="Goeker M."/>
        </authorList>
    </citation>
    <scope>NUCLEOTIDE SEQUENCE [LARGE SCALE GENOMIC DNA]</scope>
    <source>
        <strain evidence="1 2">DSM 29568</strain>
    </source>
</reference>
<name>A0A840EQJ3_9FLAO</name>
<proteinExistence type="predicted"/>
<evidence type="ECO:0000313" key="2">
    <source>
        <dbReference type="Proteomes" id="UP000553034"/>
    </source>
</evidence>
<evidence type="ECO:0000313" key="1">
    <source>
        <dbReference type="EMBL" id="MBB4118863.1"/>
    </source>
</evidence>
<dbReference type="AlphaFoldDB" id="A0A840EQJ3"/>
<keyword evidence="2" id="KW-1185">Reference proteome</keyword>
<evidence type="ECO:0008006" key="3">
    <source>
        <dbReference type="Google" id="ProtNLM"/>
    </source>
</evidence>
<protein>
    <recommendedName>
        <fullName evidence="3">Collagen-like protein</fullName>
    </recommendedName>
</protein>
<organism evidence="1 2">
    <name type="scientific">Mesonia hippocampi</name>
    <dbReference type="NCBI Taxonomy" id="1628250"/>
    <lineage>
        <taxon>Bacteria</taxon>
        <taxon>Pseudomonadati</taxon>
        <taxon>Bacteroidota</taxon>
        <taxon>Flavobacteriia</taxon>
        <taxon>Flavobacteriales</taxon>
        <taxon>Flavobacteriaceae</taxon>
        <taxon>Mesonia</taxon>
    </lineage>
</organism>
<sequence length="171" mass="19297">MKKLILLALSIITLAACEGDRGPMGPPGQDGLIGTTIEFQVNFGNQNQYLYDFAANGIEVFEDEAILVYHSLDSEVENNNVSVWTPLPRTFYFDDGRELAYTYNHTFYDVEIMLGGSVNLNNLAPEFYQNQWFRIVIIPSARLEDPFVNTSSYQALKTSIEAQGLQLKEIN</sequence>
<accession>A0A840EQJ3</accession>
<gene>
    <name evidence="1" type="ORF">GGR32_001154</name>
</gene>